<evidence type="ECO:0000313" key="1">
    <source>
        <dbReference type="EMBL" id="ADO35434.1"/>
    </source>
</evidence>
<name>E3GIE9_9FIRM</name>
<dbReference type="HOGENOM" id="CLU_3356236_0_0_9"/>
<reference key="1">
    <citation type="submission" date="2010-09" db="EMBL/GenBank/DDBJ databases">
        <authorList>
            <person name="Roh H."/>
            <person name="Ko H.-J."/>
            <person name="Kim D."/>
            <person name="Choi D.G."/>
            <person name="Park S."/>
            <person name="Kim S."/>
            <person name="Kim K.H."/>
            <person name="Chang I.S."/>
            <person name="Choi I.-G."/>
        </authorList>
    </citation>
    <scope>NUCLEOTIDE SEQUENCE</scope>
    <source>
        <strain>KIST612</strain>
    </source>
</reference>
<organism evidence="1 2">
    <name type="scientific">Eubacterium callanderi</name>
    <dbReference type="NCBI Taxonomy" id="53442"/>
    <lineage>
        <taxon>Bacteria</taxon>
        <taxon>Bacillati</taxon>
        <taxon>Bacillota</taxon>
        <taxon>Clostridia</taxon>
        <taxon>Eubacteriales</taxon>
        <taxon>Eubacteriaceae</taxon>
        <taxon>Eubacterium</taxon>
    </lineage>
</organism>
<dbReference type="Proteomes" id="UP000006873">
    <property type="component" value="Chromosome"/>
</dbReference>
<dbReference type="AlphaFoldDB" id="E3GIE9"/>
<accession>E3GIE9</accession>
<dbReference type="EMBL" id="CP002273">
    <property type="protein sequence ID" value="ADO35434.1"/>
    <property type="molecule type" value="Genomic_DNA"/>
</dbReference>
<evidence type="ECO:0000313" key="2">
    <source>
        <dbReference type="Proteomes" id="UP000006873"/>
    </source>
</evidence>
<protein>
    <submittedName>
        <fullName evidence="1">Uncharacterized protein</fullName>
    </submittedName>
</protein>
<dbReference type="KEGG" id="elm:ELI_0417"/>
<keyword evidence="2" id="KW-1185">Reference proteome</keyword>
<gene>
    <name evidence="1" type="ordered locus">ELI_0417</name>
</gene>
<reference evidence="1 2" key="2">
    <citation type="journal article" date="2011" name="J. Bacteriol.">
        <title>Complete genome sequence of a carbon monoxide-utilizing acetogen, Eubacterium limosum KIST612.</title>
        <authorList>
            <person name="Roh H."/>
            <person name="Ko H.J."/>
            <person name="Kim D."/>
            <person name="Choi D.G."/>
            <person name="Park S."/>
            <person name="Kim S."/>
            <person name="Chang I.S."/>
            <person name="Choi I.G."/>
        </authorList>
    </citation>
    <scope>NUCLEOTIDE SEQUENCE [LARGE SCALE GENOMIC DNA]</scope>
    <source>
        <strain evidence="1 2">KIST612</strain>
    </source>
</reference>
<proteinExistence type="predicted"/>
<sequence length="36" mass="4627">MVKFFLIKFPYIYVYKEVKHLNMRQIAKIFYKYIFC</sequence>